<dbReference type="GO" id="GO:0016491">
    <property type="term" value="F:oxidoreductase activity"/>
    <property type="evidence" value="ECO:0007669"/>
    <property type="project" value="UniProtKB-KW"/>
</dbReference>
<dbReference type="Gene3D" id="3.40.50.720">
    <property type="entry name" value="NAD(P)-binding Rossmann-like Domain"/>
    <property type="match status" value="1"/>
</dbReference>
<dbReference type="Pfam" id="PF05368">
    <property type="entry name" value="NmrA"/>
    <property type="match status" value="1"/>
</dbReference>
<feature type="domain" description="NmrA-like" evidence="3">
    <location>
        <begin position="19"/>
        <end position="153"/>
    </location>
</feature>
<dbReference type="PANTHER" id="PTHR47706:SF7">
    <property type="entry name" value="CIPA-LIKE, PUTATIVE (AFU_ORTHOLOGUE AFUA_1G01630)-RELATED"/>
    <property type="match status" value="1"/>
</dbReference>
<evidence type="ECO:0000256" key="2">
    <source>
        <dbReference type="ARBA" id="ARBA00023002"/>
    </source>
</evidence>
<protein>
    <recommendedName>
        <fullName evidence="3">NmrA-like domain-containing protein</fullName>
    </recommendedName>
</protein>
<evidence type="ECO:0000313" key="4">
    <source>
        <dbReference type="EMBL" id="KIV79741.1"/>
    </source>
</evidence>
<reference evidence="4 5" key="1">
    <citation type="submission" date="2015-01" db="EMBL/GenBank/DDBJ databases">
        <title>The Genome Sequence of Exophiala sideris CBS121828.</title>
        <authorList>
            <consortium name="The Broad Institute Genomics Platform"/>
            <person name="Cuomo C."/>
            <person name="de Hoog S."/>
            <person name="Gorbushina A."/>
            <person name="Stielow B."/>
            <person name="Teixiera M."/>
            <person name="Abouelleil A."/>
            <person name="Chapman S.B."/>
            <person name="Priest M."/>
            <person name="Young S.K."/>
            <person name="Wortman J."/>
            <person name="Nusbaum C."/>
            <person name="Birren B."/>
        </authorList>
    </citation>
    <scope>NUCLEOTIDE SEQUENCE [LARGE SCALE GENOMIC DNA]</scope>
    <source>
        <strain evidence="4 5">CBS 121828</strain>
    </source>
</reference>
<evidence type="ECO:0000259" key="3">
    <source>
        <dbReference type="Pfam" id="PF05368"/>
    </source>
</evidence>
<accession>A0A0D1WX40</accession>
<dbReference type="HOGENOM" id="CLU_044876_1_1_1"/>
<proteinExistence type="predicted"/>
<name>A0A0D1WX40_9EURO</name>
<dbReference type="InterPro" id="IPR036291">
    <property type="entry name" value="NAD(P)-bd_dom_sf"/>
</dbReference>
<sequence length="334" mass="37113">MAQQYAQDQAHGFKNHVESIAVVGAGGRIGEYIARELAKGDKHKVTAITRPDSTSKLPEGLHVVKVDYNNPSSLVDALRGQDALIITMAVTAPPDTETKIVQAAAEAGVPWIMANDWGVDYTNEDVARDTMLGERRHKVHALIESLGKSSWISLVCGFWYEFSLGGSPARYGFDFGNRSLTLFDDGNTKINHSTWEQCGRAVANLFSFKVLPDDGSDKSPTISQFRNNYVYISSFLASQRDMFDSVLRVTGTSEKDWTIKHEDVKERYKKAVEDLKSGNMEGFVRLLYSRVFYPDGSGNHEASKGLHNDVLGLPKEDFDERTKIAIERGEKGLL</sequence>
<dbReference type="STRING" id="1016849.A0A0D1WX40"/>
<dbReference type="AlphaFoldDB" id="A0A0D1WX40"/>
<dbReference type="InterPro" id="IPR051609">
    <property type="entry name" value="NmrA/Isoflavone_reductase-like"/>
</dbReference>
<keyword evidence="1" id="KW-0521">NADP</keyword>
<gene>
    <name evidence="4" type="ORF">PV11_07286</name>
</gene>
<dbReference type="EMBL" id="KN846953">
    <property type="protein sequence ID" value="KIV79741.1"/>
    <property type="molecule type" value="Genomic_DNA"/>
</dbReference>
<dbReference type="CDD" id="cd05259">
    <property type="entry name" value="PCBER_SDR_a"/>
    <property type="match status" value="1"/>
</dbReference>
<keyword evidence="2" id="KW-0560">Oxidoreductase</keyword>
<organism evidence="4 5">
    <name type="scientific">Exophiala sideris</name>
    <dbReference type="NCBI Taxonomy" id="1016849"/>
    <lineage>
        <taxon>Eukaryota</taxon>
        <taxon>Fungi</taxon>
        <taxon>Dikarya</taxon>
        <taxon>Ascomycota</taxon>
        <taxon>Pezizomycotina</taxon>
        <taxon>Eurotiomycetes</taxon>
        <taxon>Chaetothyriomycetidae</taxon>
        <taxon>Chaetothyriales</taxon>
        <taxon>Herpotrichiellaceae</taxon>
        <taxon>Exophiala</taxon>
    </lineage>
</organism>
<dbReference type="InterPro" id="IPR008030">
    <property type="entry name" value="NmrA-like"/>
</dbReference>
<dbReference type="PANTHER" id="PTHR47706">
    <property type="entry name" value="NMRA-LIKE FAMILY PROTEIN"/>
    <property type="match status" value="1"/>
</dbReference>
<dbReference type="SUPFAM" id="SSF51735">
    <property type="entry name" value="NAD(P)-binding Rossmann-fold domains"/>
    <property type="match status" value="1"/>
</dbReference>
<dbReference type="OrthoDB" id="9974981at2759"/>
<dbReference type="InterPro" id="IPR045312">
    <property type="entry name" value="PCBER-like"/>
</dbReference>
<dbReference type="Proteomes" id="UP000053599">
    <property type="component" value="Unassembled WGS sequence"/>
</dbReference>
<evidence type="ECO:0000256" key="1">
    <source>
        <dbReference type="ARBA" id="ARBA00022857"/>
    </source>
</evidence>
<evidence type="ECO:0000313" key="5">
    <source>
        <dbReference type="Proteomes" id="UP000053599"/>
    </source>
</evidence>